<feature type="domain" description="Calcineurin-like phosphoesterase" evidence="2">
    <location>
        <begin position="249"/>
        <end position="378"/>
    </location>
</feature>
<evidence type="ECO:0000313" key="3">
    <source>
        <dbReference type="EMBL" id="NBI28610.1"/>
    </source>
</evidence>
<evidence type="ECO:0000256" key="1">
    <source>
        <dbReference type="ARBA" id="ARBA00008950"/>
    </source>
</evidence>
<gene>
    <name evidence="3" type="ORF">ERL59_06545</name>
</gene>
<evidence type="ECO:0000259" key="2">
    <source>
        <dbReference type="Pfam" id="PF12850"/>
    </source>
</evidence>
<accession>A0A6N9Q257</accession>
<dbReference type="InterPro" id="IPR029052">
    <property type="entry name" value="Metallo-depent_PP-like"/>
</dbReference>
<organism evidence="3 4">
    <name type="scientific">Chengkuizengella marina</name>
    <dbReference type="NCBI Taxonomy" id="2507566"/>
    <lineage>
        <taxon>Bacteria</taxon>
        <taxon>Bacillati</taxon>
        <taxon>Bacillota</taxon>
        <taxon>Bacilli</taxon>
        <taxon>Bacillales</taxon>
        <taxon>Paenibacillaceae</taxon>
        <taxon>Chengkuizengella</taxon>
    </lineage>
</organism>
<name>A0A6N9Q257_9BACL</name>
<protein>
    <recommendedName>
        <fullName evidence="2">Calcineurin-like phosphoesterase domain-containing protein</fullName>
    </recommendedName>
</protein>
<reference evidence="3 4" key="1">
    <citation type="submission" date="2019-01" db="EMBL/GenBank/DDBJ databases">
        <title>Chengkuizengella sp. nov., isolated from deep-sea sediment of East Pacific Ocean.</title>
        <authorList>
            <person name="Yang J."/>
            <person name="Lai Q."/>
            <person name="Shao Z."/>
        </authorList>
    </citation>
    <scope>NUCLEOTIDE SEQUENCE [LARGE SCALE GENOMIC DNA]</scope>
    <source>
        <strain evidence="3 4">YPA3-1-1</strain>
    </source>
</reference>
<dbReference type="InterPro" id="IPR024654">
    <property type="entry name" value="Calcineurin-like_PHP_lpxH"/>
</dbReference>
<dbReference type="SUPFAM" id="SSF56300">
    <property type="entry name" value="Metallo-dependent phosphatases"/>
    <property type="match status" value="1"/>
</dbReference>
<proteinExistence type="inferred from homology"/>
<keyword evidence="4" id="KW-1185">Reference proteome</keyword>
<dbReference type="Proteomes" id="UP000448943">
    <property type="component" value="Unassembled WGS sequence"/>
</dbReference>
<evidence type="ECO:0000313" key="4">
    <source>
        <dbReference type="Proteomes" id="UP000448943"/>
    </source>
</evidence>
<comment type="similarity">
    <text evidence="1">Belongs to the metallophosphoesterase superfamily. YfcE family.</text>
</comment>
<dbReference type="Pfam" id="PF12850">
    <property type="entry name" value="Metallophos_2"/>
    <property type="match status" value="1"/>
</dbReference>
<sequence length="408" mass="46885">MIVEVSKDHLDKAVDIKLALQDISNRRCNWSQHQQMMEEEGFDNSDLNESYRCMIKDYQKEIGKLHSLPKHADLIASSKLDRIQQIVGEVRFEKTANQDLLREINKNLRELSRTAVLADEFRNILLDEMDFSVPHYVYNPVLPNSRNKGICIITDWHIGVVVNNCLGNNYNYEIAQKRVNKLKQEVLDYCRLYSINDLYVVGCGDFIEHISMRKNQSQDCEFGKSMQIAKAQKLILDFLVSLSEYVNITAELIPGNHDRENGDKTANFDGDNANVTINEGIEDMLELINSPRLQFIKSKPHQTSIELELNGKKFKFVHGDKHKTKNKHILKTQSSLDREFYDVFVHGHLHNWYTRDDDHGGMVVGVGCLMGRNNYSKEMECATDASQGMIVVREDSAIIPIPINLQII</sequence>
<dbReference type="EMBL" id="SIJB01000016">
    <property type="protein sequence ID" value="NBI28610.1"/>
    <property type="molecule type" value="Genomic_DNA"/>
</dbReference>
<dbReference type="AlphaFoldDB" id="A0A6N9Q257"/>
<dbReference type="Gene3D" id="3.60.21.10">
    <property type="match status" value="1"/>
</dbReference>
<comment type="caution">
    <text evidence="3">The sequence shown here is derived from an EMBL/GenBank/DDBJ whole genome shotgun (WGS) entry which is preliminary data.</text>
</comment>